<name>A0A5B7DB09_PORTR</name>
<feature type="compositionally biased region" description="Pro residues" evidence="1">
    <location>
        <begin position="194"/>
        <end position="203"/>
    </location>
</feature>
<comment type="caution">
    <text evidence="2">The sequence shown here is derived from an EMBL/GenBank/DDBJ whole genome shotgun (WGS) entry which is preliminary data.</text>
</comment>
<protein>
    <submittedName>
        <fullName evidence="2">Uncharacterized protein</fullName>
    </submittedName>
</protein>
<evidence type="ECO:0000313" key="3">
    <source>
        <dbReference type="Proteomes" id="UP000324222"/>
    </source>
</evidence>
<reference evidence="2 3" key="1">
    <citation type="submission" date="2019-05" db="EMBL/GenBank/DDBJ databases">
        <title>Another draft genome of Portunus trituberculatus and its Hox gene families provides insights of decapod evolution.</title>
        <authorList>
            <person name="Jeong J.-H."/>
            <person name="Song I."/>
            <person name="Kim S."/>
            <person name="Choi T."/>
            <person name="Kim D."/>
            <person name="Ryu S."/>
            <person name="Kim W."/>
        </authorList>
    </citation>
    <scope>NUCLEOTIDE SEQUENCE [LARGE SCALE GENOMIC DNA]</scope>
    <source>
        <tissue evidence="2">Muscle</tissue>
    </source>
</reference>
<gene>
    <name evidence="2" type="ORF">E2C01_011436</name>
</gene>
<evidence type="ECO:0000256" key="1">
    <source>
        <dbReference type="SAM" id="MobiDB-lite"/>
    </source>
</evidence>
<feature type="region of interest" description="Disordered" evidence="1">
    <location>
        <begin position="183"/>
        <end position="203"/>
    </location>
</feature>
<dbReference type="EMBL" id="VSRR010000691">
    <property type="protein sequence ID" value="MPC18548.1"/>
    <property type="molecule type" value="Genomic_DNA"/>
</dbReference>
<keyword evidence="3" id="KW-1185">Reference proteome</keyword>
<sequence>MHCQSREVVMHVPATQHVSTSRREAELELEKRFEYADNFEIRKTCVFLCPGRGVSVETGAWQAQKGCQGRVARLTCGAMRGWPGLGQEGHGGGGCCPGCQKGRWKGHGCACIVRVLMSPLTLLAPVFPSVPEHPQSLPQSIQCPLTYHSDAQPLLVSYLPTTSPSVPTSPAVSLSVLQCPFTSPSLRSPHRRQPPPATHPDSL</sequence>
<evidence type="ECO:0000313" key="2">
    <source>
        <dbReference type="EMBL" id="MPC18548.1"/>
    </source>
</evidence>
<proteinExistence type="predicted"/>
<organism evidence="2 3">
    <name type="scientific">Portunus trituberculatus</name>
    <name type="common">Swimming crab</name>
    <name type="synonym">Neptunus trituberculatus</name>
    <dbReference type="NCBI Taxonomy" id="210409"/>
    <lineage>
        <taxon>Eukaryota</taxon>
        <taxon>Metazoa</taxon>
        <taxon>Ecdysozoa</taxon>
        <taxon>Arthropoda</taxon>
        <taxon>Crustacea</taxon>
        <taxon>Multicrustacea</taxon>
        <taxon>Malacostraca</taxon>
        <taxon>Eumalacostraca</taxon>
        <taxon>Eucarida</taxon>
        <taxon>Decapoda</taxon>
        <taxon>Pleocyemata</taxon>
        <taxon>Brachyura</taxon>
        <taxon>Eubrachyura</taxon>
        <taxon>Portunoidea</taxon>
        <taxon>Portunidae</taxon>
        <taxon>Portuninae</taxon>
        <taxon>Portunus</taxon>
    </lineage>
</organism>
<dbReference type="Proteomes" id="UP000324222">
    <property type="component" value="Unassembled WGS sequence"/>
</dbReference>
<accession>A0A5B7DB09</accession>
<dbReference type="AlphaFoldDB" id="A0A5B7DB09"/>